<dbReference type="CDD" id="cd07377">
    <property type="entry name" value="WHTH_GntR"/>
    <property type="match status" value="1"/>
</dbReference>
<dbReference type="SMART" id="SM00345">
    <property type="entry name" value="HTH_GNTR"/>
    <property type="match status" value="1"/>
</dbReference>
<proteinExistence type="predicted"/>
<keyword evidence="3" id="KW-0804">Transcription</keyword>
<keyword evidence="6" id="KW-1185">Reference proteome</keyword>
<evidence type="ECO:0000256" key="3">
    <source>
        <dbReference type="ARBA" id="ARBA00023163"/>
    </source>
</evidence>
<dbReference type="InterPro" id="IPR036388">
    <property type="entry name" value="WH-like_DNA-bd_sf"/>
</dbReference>
<dbReference type="Proteomes" id="UP000721415">
    <property type="component" value="Unassembled WGS sequence"/>
</dbReference>
<dbReference type="Gene3D" id="1.10.10.10">
    <property type="entry name" value="Winged helix-like DNA-binding domain superfamily/Winged helix DNA-binding domain"/>
    <property type="match status" value="1"/>
</dbReference>
<dbReference type="PANTHER" id="PTHR38445">
    <property type="entry name" value="HTH-TYPE TRANSCRIPTIONAL REPRESSOR YTRA"/>
    <property type="match status" value="1"/>
</dbReference>
<evidence type="ECO:0000256" key="1">
    <source>
        <dbReference type="ARBA" id="ARBA00023015"/>
    </source>
</evidence>
<evidence type="ECO:0000313" key="5">
    <source>
        <dbReference type="EMBL" id="MBG9985840.1"/>
    </source>
</evidence>
<evidence type="ECO:0000259" key="4">
    <source>
        <dbReference type="PROSITE" id="PS50949"/>
    </source>
</evidence>
<comment type="caution">
    <text evidence="5">The sequence shown here is derived from an EMBL/GenBank/DDBJ whole genome shotgun (WGS) entry which is preliminary data.</text>
</comment>
<keyword evidence="1" id="KW-0805">Transcription regulation</keyword>
<reference evidence="5 6" key="1">
    <citation type="submission" date="2020-07" db="EMBL/GenBank/DDBJ databases">
        <title>Facklamia lactis sp. nov., isolated from raw milk.</title>
        <authorList>
            <person name="Doll E.V."/>
            <person name="Huptas C."/>
            <person name="Staib L."/>
            <person name="Wenning M."/>
            <person name="Scherer S."/>
        </authorList>
    </citation>
    <scope>NUCLEOTIDE SEQUENCE [LARGE SCALE GENOMIC DNA]</scope>
    <source>
        <strain evidence="5 6">DSM 111018</strain>
    </source>
</reference>
<name>A0ABS0LNV4_9LACT</name>
<dbReference type="PANTHER" id="PTHR38445:SF7">
    <property type="entry name" value="GNTR-FAMILY TRANSCRIPTIONAL REGULATOR"/>
    <property type="match status" value="1"/>
</dbReference>
<sequence>MKIILMNGSSIPLYEQIKNAIKENIMTGILHEDEQLPSVRELSKDLKVSILTVKKAYDGLEKEGFIVSRQGLGTFVSSHNSSLHREEKLKKIEAHLLEAVLISKAIELSEEEFKELVDYLYRGEDQRE</sequence>
<dbReference type="Pfam" id="PF00392">
    <property type="entry name" value="GntR"/>
    <property type="match status" value="1"/>
</dbReference>
<dbReference type="EMBL" id="JACBXQ010000001">
    <property type="protein sequence ID" value="MBG9985840.1"/>
    <property type="molecule type" value="Genomic_DNA"/>
</dbReference>
<dbReference type="PROSITE" id="PS50949">
    <property type="entry name" value="HTH_GNTR"/>
    <property type="match status" value="1"/>
</dbReference>
<dbReference type="SUPFAM" id="SSF46785">
    <property type="entry name" value="Winged helix' DNA-binding domain"/>
    <property type="match status" value="1"/>
</dbReference>
<organism evidence="5 6">
    <name type="scientific">Facklamia lactis</name>
    <dbReference type="NCBI Taxonomy" id="2749967"/>
    <lineage>
        <taxon>Bacteria</taxon>
        <taxon>Bacillati</taxon>
        <taxon>Bacillota</taxon>
        <taxon>Bacilli</taxon>
        <taxon>Lactobacillales</taxon>
        <taxon>Aerococcaceae</taxon>
        <taxon>Facklamia</taxon>
    </lineage>
</organism>
<dbReference type="InterPro" id="IPR000524">
    <property type="entry name" value="Tscrpt_reg_HTH_GntR"/>
</dbReference>
<keyword evidence="2" id="KW-0238">DNA-binding</keyword>
<protein>
    <submittedName>
        <fullName evidence="5">GntR family transcriptional regulator</fullName>
    </submittedName>
</protein>
<dbReference type="RefSeq" id="WP_197114515.1">
    <property type="nucleotide sequence ID" value="NZ_JACBXQ010000001.1"/>
</dbReference>
<dbReference type="InterPro" id="IPR036390">
    <property type="entry name" value="WH_DNA-bd_sf"/>
</dbReference>
<evidence type="ECO:0000256" key="2">
    <source>
        <dbReference type="ARBA" id="ARBA00023125"/>
    </source>
</evidence>
<gene>
    <name evidence="5" type="ORF">HZY91_02905</name>
</gene>
<feature type="domain" description="HTH gntR-type" evidence="4">
    <location>
        <begin position="11"/>
        <end position="79"/>
    </location>
</feature>
<evidence type="ECO:0000313" key="6">
    <source>
        <dbReference type="Proteomes" id="UP000721415"/>
    </source>
</evidence>
<accession>A0ABS0LNV4</accession>